<dbReference type="Gene3D" id="1.10.150.130">
    <property type="match status" value="1"/>
</dbReference>
<sequence length="361" mass="42674">MAIEKSLNISLEEICNQLGVSENSLLDFLGSAPNRESIIDNEKTALYVLEKYQEHLINLVKLNKRSEETLKTYNNFILRIKKFLLLNYPNLQVNELNEIIINEIITKDNEYEHSFSVRTINKYYAIMKSFLKFAYEMDYTNKDFRNKFQLEKTSLLPRYIKEAQIKKILETVEHLFKPYRCRAIIMFLLLTGCRVSEVSKIKVKDFNVMENLIYIYNGKGKKDRVIPMFPELKGEILMYLQKSGMSNWHPQCEGFLFARDEGIVRNRNFPIRTIEHLVERIRKHQPELSSIKVHSFRHTFAVFCLKIGIKEHHLTEILGHSDPKTTMTYTKLRGEDLRDEIINKFPYPFEILLSTISEDKK</sequence>
<dbReference type="PROSITE" id="PS51898">
    <property type="entry name" value="TYR_RECOMBINASE"/>
    <property type="match status" value="1"/>
</dbReference>
<organism evidence="7 8">
    <name type="scientific">Solibacillus palustris</name>
    <dbReference type="NCBI Taxonomy" id="2908203"/>
    <lineage>
        <taxon>Bacteria</taxon>
        <taxon>Bacillati</taxon>
        <taxon>Bacillota</taxon>
        <taxon>Bacilli</taxon>
        <taxon>Bacillales</taxon>
        <taxon>Caryophanaceae</taxon>
        <taxon>Solibacillus</taxon>
    </lineage>
</organism>
<dbReference type="PANTHER" id="PTHR30349:SF64">
    <property type="entry name" value="PROPHAGE INTEGRASE INTD-RELATED"/>
    <property type="match status" value="1"/>
</dbReference>
<dbReference type="InterPro" id="IPR010998">
    <property type="entry name" value="Integrase_recombinase_N"/>
</dbReference>
<evidence type="ECO:0000313" key="7">
    <source>
        <dbReference type="EMBL" id="MCH7322506.1"/>
    </source>
</evidence>
<dbReference type="InterPro" id="IPR013762">
    <property type="entry name" value="Integrase-like_cat_sf"/>
</dbReference>
<dbReference type="InterPro" id="IPR011010">
    <property type="entry name" value="DNA_brk_join_enz"/>
</dbReference>
<proteinExistence type="inferred from homology"/>
<dbReference type="EMBL" id="JAKZFC010000004">
    <property type="protein sequence ID" value="MCH7322506.1"/>
    <property type="molecule type" value="Genomic_DNA"/>
</dbReference>
<keyword evidence="2 4" id="KW-0238">DNA-binding</keyword>
<feature type="domain" description="Tyr recombinase" evidence="5">
    <location>
        <begin position="155"/>
        <end position="342"/>
    </location>
</feature>
<evidence type="ECO:0000259" key="6">
    <source>
        <dbReference type="PROSITE" id="PS51900"/>
    </source>
</evidence>
<evidence type="ECO:0000259" key="5">
    <source>
        <dbReference type="PROSITE" id="PS51898"/>
    </source>
</evidence>
<dbReference type="RefSeq" id="WP_241369576.1">
    <property type="nucleotide sequence ID" value="NZ_JAKZFC010000004.1"/>
</dbReference>
<accession>A0ABS9UDU2</accession>
<dbReference type="SUPFAM" id="SSF56349">
    <property type="entry name" value="DNA breaking-rejoining enzymes"/>
    <property type="match status" value="1"/>
</dbReference>
<dbReference type="Proteomes" id="UP001316087">
    <property type="component" value="Unassembled WGS sequence"/>
</dbReference>
<reference evidence="7 8" key="1">
    <citation type="submission" date="2022-03" db="EMBL/GenBank/DDBJ databases">
        <authorList>
            <person name="Jo J.-H."/>
            <person name="Im W.-T."/>
        </authorList>
    </citation>
    <scope>NUCLEOTIDE SEQUENCE [LARGE SCALE GENOMIC DNA]</scope>
    <source>
        <strain evidence="7 8">MA9</strain>
    </source>
</reference>
<evidence type="ECO:0000256" key="1">
    <source>
        <dbReference type="ARBA" id="ARBA00008857"/>
    </source>
</evidence>
<dbReference type="InterPro" id="IPR002104">
    <property type="entry name" value="Integrase_catalytic"/>
</dbReference>
<keyword evidence="8" id="KW-1185">Reference proteome</keyword>
<dbReference type="PANTHER" id="PTHR30349">
    <property type="entry name" value="PHAGE INTEGRASE-RELATED"/>
    <property type="match status" value="1"/>
</dbReference>
<comment type="caution">
    <text evidence="7">The sequence shown here is derived from an EMBL/GenBank/DDBJ whole genome shotgun (WGS) entry which is preliminary data.</text>
</comment>
<keyword evidence="3" id="KW-0233">DNA recombination</keyword>
<name>A0ABS9UDU2_9BACL</name>
<gene>
    <name evidence="7" type="ORF">LZ480_11440</name>
</gene>
<dbReference type="InterPro" id="IPR050090">
    <property type="entry name" value="Tyrosine_recombinase_XerCD"/>
</dbReference>
<evidence type="ECO:0000256" key="4">
    <source>
        <dbReference type="PROSITE-ProRule" id="PRU01248"/>
    </source>
</evidence>
<evidence type="ECO:0000256" key="2">
    <source>
        <dbReference type="ARBA" id="ARBA00023125"/>
    </source>
</evidence>
<dbReference type="InterPro" id="IPR044068">
    <property type="entry name" value="CB"/>
</dbReference>
<protein>
    <submittedName>
        <fullName evidence="7">Site-specific integrase</fullName>
    </submittedName>
</protein>
<comment type="similarity">
    <text evidence="1">Belongs to the 'phage' integrase family.</text>
</comment>
<evidence type="ECO:0000313" key="8">
    <source>
        <dbReference type="Proteomes" id="UP001316087"/>
    </source>
</evidence>
<feature type="domain" description="Core-binding (CB)" evidence="6">
    <location>
        <begin position="43"/>
        <end position="135"/>
    </location>
</feature>
<dbReference type="Pfam" id="PF00589">
    <property type="entry name" value="Phage_integrase"/>
    <property type="match status" value="1"/>
</dbReference>
<dbReference type="CDD" id="cd00397">
    <property type="entry name" value="DNA_BRE_C"/>
    <property type="match status" value="1"/>
</dbReference>
<evidence type="ECO:0000256" key="3">
    <source>
        <dbReference type="ARBA" id="ARBA00023172"/>
    </source>
</evidence>
<dbReference type="PROSITE" id="PS51900">
    <property type="entry name" value="CB"/>
    <property type="match status" value="1"/>
</dbReference>
<dbReference type="Gene3D" id="1.10.443.10">
    <property type="entry name" value="Intergrase catalytic core"/>
    <property type="match status" value="1"/>
</dbReference>